<feature type="region of interest" description="Disordered" evidence="1">
    <location>
        <begin position="22"/>
        <end position="50"/>
    </location>
</feature>
<feature type="region of interest" description="Disordered" evidence="1">
    <location>
        <begin position="752"/>
        <end position="776"/>
    </location>
</feature>
<organism evidence="3 4">
    <name type="scientific">Spizellomyces punctatus (strain DAOM BR117)</name>
    <dbReference type="NCBI Taxonomy" id="645134"/>
    <lineage>
        <taxon>Eukaryota</taxon>
        <taxon>Fungi</taxon>
        <taxon>Fungi incertae sedis</taxon>
        <taxon>Chytridiomycota</taxon>
        <taxon>Chytridiomycota incertae sedis</taxon>
        <taxon>Chytridiomycetes</taxon>
        <taxon>Spizellomycetales</taxon>
        <taxon>Spizellomycetaceae</taxon>
        <taxon>Spizellomyces</taxon>
    </lineage>
</organism>
<dbReference type="SUPFAM" id="SSF81296">
    <property type="entry name" value="E set domains"/>
    <property type="match status" value="2"/>
</dbReference>
<feature type="compositionally biased region" description="Polar residues" evidence="1">
    <location>
        <begin position="22"/>
        <end position="36"/>
    </location>
</feature>
<accession>A0A0L0HRI5</accession>
<dbReference type="RefSeq" id="XP_016611721.1">
    <property type="nucleotide sequence ID" value="XM_016749472.1"/>
</dbReference>
<dbReference type="Pfam" id="PF00339">
    <property type="entry name" value="Arrestin_N"/>
    <property type="match status" value="1"/>
</dbReference>
<dbReference type="PANTHER" id="PTHR11188:SF17">
    <property type="entry name" value="FI21816P1"/>
    <property type="match status" value="1"/>
</dbReference>
<evidence type="ECO:0000313" key="3">
    <source>
        <dbReference type="EMBL" id="KND03682.1"/>
    </source>
</evidence>
<feature type="compositionally biased region" description="Polar residues" evidence="1">
    <location>
        <begin position="548"/>
        <end position="568"/>
    </location>
</feature>
<dbReference type="OrthoDB" id="298939at2759"/>
<dbReference type="GeneID" id="27684834"/>
<dbReference type="InterPro" id="IPR014756">
    <property type="entry name" value="Ig_E-set"/>
</dbReference>
<feature type="region of interest" description="Disordered" evidence="1">
    <location>
        <begin position="425"/>
        <end position="454"/>
    </location>
</feature>
<keyword evidence="4" id="KW-1185">Reference proteome</keyword>
<dbReference type="STRING" id="645134.A0A0L0HRI5"/>
<dbReference type="AlphaFoldDB" id="A0A0L0HRI5"/>
<feature type="region of interest" description="Disordered" evidence="1">
    <location>
        <begin position="468"/>
        <end position="495"/>
    </location>
</feature>
<evidence type="ECO:0000313" key="4">
    <source>
        <dbReference type="Proteomes" id="UP000053201"/>
    </source>
</evidence>
<feature type="compositionally biased region" description="Polar residues" evidence="1">
    <location>
        <begin position="664"/>
        <end position="673"/>
    </location>
</feature>
<evidence type="ECO:0000256" key="1">
    <source>
        <dbReference type="SAM" id="MobiDB-lite"/>
    </source>
</evidence>
<dbReference type="EMBL" id="KQ257451">
    <property type="protein sequence ID" value="KND03683.1"/>
    <property type="molecule type" value="Genomic_DNA"/>
</dbReference>
<dbReference type="eggNOG" id="ENOG502RKAN">
    <property type="taxonomic scope" value="Eukaryota"/>
</dbReference>
<dbReference type="SMART" id="SM01017">
    <property type="entry name" value="Arrestin_C"/>
    <property type="match status" value="2"/>
</dbReference>
<dbReference type="EMBL" id="KQ257451">
    <property type="protein sequence ID" value="KND03682.1"/>
    <property type="molecule type" value="Genomic_DNA"/>
</dbReference>
<feature type="compositionally biased region" description="Low complexity" evidence="1">
    <location>
        <begin position="569"/>
        <end position="580"/>
    </location>
</feature>
<dbReference type="GO" id="GO:0015031">
    <property type="term" value="P:protein transport"/>
    <property type="evidence" value="ECO:0007669"/>
    <property type="project" value="TreeGrafter"/>
</dbReference>
<evidence type="ECO:0000259" key="2">
    <source>
        <dbReference type="SMART" id="SM01017"/>
    </source>
</evidence>
<dbReference type="InterPro" id="IPR011022">
    <property type="entry name" value="Arrestin_C-like"/>
</dbReference>
<gene>
    <name evidence="3" type="ORF">SPPG_01150</name>
</gene>
<feature type="compositionally biased region" description="Low complexity" evidence="1">
    <location>
        <begin position="754"/>
        <end position="770"/>
    </location>
</feature>
<proteinExistence type="predicted"/>
<reference evidence="3 4" key="1">
    <citation type="submission" date="2009-08" db="EMBL/GenBank/DDBJ databases">
        <title>The Genome Sequence of Spizellomyces punctatus strain DAOM BR117.</title>
        <authorList>
            <consortium name="The Broad Institute Genome Sequencing Platform"/>
            <person name="Russ C."/>
            <person name="Cuomo C."/>
            <person name="Shea T."/>
            <person name="Young S.K."/>
            <person name="Zeng Q."/>
            <person name="Koehrsen M."/>
            <person name="Haas B."/>
            <person name="Borodovsky M."/>
            <person name="Guigo R."/>
            <person name="Alvarado L."/>
            <person name="Berlin A."/>
            <person name="Bochicchio J."/>
            <person name="Borenstein D."/>
            <person name="Chapman S."/>
            <person name="Chen Z."/>
            <person name="Engels R."/>
            <person name="Freedman E."/>
            <person name="Gellesch M."/>
            <person name="Goldberg J."/>
            <person name="Griggs A."/>
            <person name="Gujja S."/>
            <person name="Heiman D."/>
            <person name="Hepburn T."/>
            <person name="Howarth C."/>
            <person name="Jen D."/>
            <person name="Larson L."/>
            <person name="Lewis B."/>
            <person name="Mehta T."/>
            <person name="Park D."/>
            <person name="Pearson M."/>
            <person name="Roberts A."/>
            <person name="Saif S."/>
            <person name="Shenoy N."/>
            <person name="Sisk P."/>
            <person name="Stolte C."/>
            <person name="Sykes S."/>
            <person name="Thomson T."/>
            <person name="Walk T."/>
            <person name="White J."/>
            <person name="Yandava C."/>
            <person name="Burger G."/>
            <person name="Gray M.W."/>
            <person name="Holland P.W.H."/>
            <person name="King N."/>
            <person name="Lang F.B.F."/>
            <person name="Roger A.J."/>
            <person name="Ruiz-Trillo I."/>
            <person name="Lander E."/>
            <person name="Nusbaum C."/>
        </authorList>
    </citation>
    <scope>NUCLEOTIDE SEQUENCE [LARGE SCALE GENOMIC DNA]</scope>
    <source>
        <strain evidence="3 4">DAOM BR117</strain>
    </source>
</reference>
<dbReference type="InterPro" id="IPR011021">
    <property type="entry name" value="Arrestin-like_N"/>
</dbReference>
<name>A0A0L0HRI5_SPIPD</name>
<dbReference type="GO" id="GO:0005737">
    <property type="term" value="C:cytoplasm"/>
    <property type="evidence" value="ECO:0007669"/>
    <property type="project" value="TreeGrafter"/>
</dbReference>
<feature type="domain" description="Arrestin C-terminal-like" evidence="2">
    <location>
        <begin position="240"/>
        <end position="380"/>
    </location>
</feature>
<sequence length="801" mass="87421">MAFVGNIASLTHGQRELHHKISTSSFGNLSDGSYGTSPPKASPGAHSALKPTSNMAFNPVPTTPGKCSKLKVNVLLDSTIYVAGGNLHGRMEIISSTNKSLKLGEISVELNGFEEVSDKDYERSQAFLSARIVFQGERMPPSNAVRGPGENGFWQANKGKTTFPFAFRLPNDAPSSYAYQNISSLRYVVTGVVQYKQNGRSDSLFRSKEAFVVENWKANHMDITDEPIRAKNHRKVWFGGAGEVQLEGTIQKSFFCSGNDVYVELRVKNDSKRRVQGIKLSLIRKLMMLREGTSAQDPLNDVKMFSESVSETTFKEKDFIFDPGEERANILNIHIPRFVRTVRNTALAEVACRVIIALNMGTFNKDLVIELPINVCHSASILPPPTVNMMANLHPQHYNVISDDPAEEVAPTVRKRDKNWKATLRARSASPPRTVRGAMALSPPKGRRALPWSDDEGDVADFVARRRARKSNAAMDTPPPEDHSPPAGGFLRELVPNSPASATMRGIATKGNIAKSPPIGPTGPISYVPAVERSKYLSRSSMLLDIPSSPNQQTETPTSPQQWATHGNSPDPLSLPSPVLHGRRALPEPSFYEPPPSQNAAPSSPTGRTPRPLPSIPDLAAARNFTDDDKIPIQYRTMSPPLKPRPVNYVSKLGRDPKPLPEPKQQQTTTSANHLAPAAEARPSARFSATSQLSTIVGTENNFLDIDFDFGDGFLGDADPKTSTLSRTLRRGQQMAAVPVESNDNLAKKENLHPGLSLSPPSKPIPIGSKSNKEVATISPRTMSPKLAEYLAKYSQAANGI</sequence>
<dbReference type="InterPro" id="IPR050357">
    <property type="entry name" value="Arrestin_domain-protein"/>
</dbReference>
<feature type="domain" description="Arrestin C-terminal-like" evidence="2">
    <location>
        <begin position="66"/>
        <end position="205"/>
    </location>
</feature>
<dbReference type="InterPro" id="IPR014752">
    <property type="entry name" value="Arrestin-like_C"/>
</dbReference>
<feature type="region of interest" description="Disordered" evidence="1">
    <location>
        <begin position="544"/>
        <end position="686"/>
    </location>
</feature>
<dbReference type="RefSeq" id="XP_016611722.1">
    <property type="nucleotide sequence ID" value="XM_016749473.1"/>
</dbReference>
<dbReference type="PANTHER" id="PTHR11188">
    <property type="entry name" value="ARRESTIN DOMAIN CONTAINING PROTEIN"/>
    <property type="match status" value="1"/>
</dbReference>
<dbReference type="Gene3D" id="2.60.40.640">
    <property type="match status" value="2"/>
</dbReference>
<protein>
    <recommendedName>
        <fullName evidence="2">Arrestin C-terminal-like domain-containing protein</fullName>
    </recommendedName>
</protein>
<dbReference type="Pfam" id="PF02752">
    <property type="entry name" value="Arrestin_C"/>
    <property type="match status" value="1"/>
</dbReference>
<dbReference type="Proteomes" id="UP000053201">
    <property type="component" value="Unassembled WGS sequence"/>
</dbReference>
<dbReference type="VEuPathDB" id="FungiDB:SPPG_01150"/>